<dbReference type="PROSITE" id="PS01124">
    <property type="entry name" value="HTH_ARAC_FAMILY_2"/>
    <property type="match status" value="1"/>
</dbReference>
<dbReference type="Proteomes" id="UP000220752">
    <property type="component" value="Unassembled WGS sequence"/>
</dbReference>
<gene>
    <name evidence="6" type="ORF">CGS46_09695</name>
</gene>
<dbReference type="InterPro" id="IPR018060">
    <property type="entry name" value="HTH_AraC"/>
</dbReference>
<comment type="caution">
    <text evidence="6">The sequence shown here is derived from an EMBL/GenBank/DDBJ whole genome shotgun (WGS) entry which is preliminary data.</text>
</comment>
<protein>
    <submittedName>
        <fullName evidence="6">AraC family transcriptional regulator</fullName>
    </submittedName>
</protein>
<feature type="domain" description="HTH araC/xylS-type" evidence="5">
    <location>
        <begin position="220"/>
        <end position="318"/>
    </location>
</feature>
<dbReference type="GO" id="GO:0003700">
    <property type="term" value="F:DNA-binding transcription factor activity"/>
    <property type="evidence" value="ECO:0007669"/>
    <property type="project" value="InterPro"/>
</dbReference>
<dbReference type="InterPro" id="IPR013096">
    <property type="entry name" value="Cupin_2"/>
</dbReference>
<dbReference type="InterPro" id="IPR009057">
    <property type="entry name" value="Homeodomain-like_sf"/>
</dbReference>
<evidence type="ECO:0000256" key="4">
    <source>
        <dbReference type="SAM" id="MobiDB-lite"/>
    </source>
</evidence>
<feature type="region of interest" description="Disordered" evidence="4">
    <location>
        <begin position="320"/>
        <end position="342"/>
    </location>
</feature>
<dbReference type="CDD" id="cd02208">
    <property type="entry name" value="cupin_RmlC-like"/>
    <property type="match status" value="1"/>
</dbReference>
<evidence type="ECO:0000313" key="7">
    <source>
        <dbReference type="Proteomes" id="UP000220752"/>
    </source>
</evidence>
<keyword evidence="7" id="KW-1185">Reference proteome</keyword>
<proteinExistence type="predicted"/>
<dbReference type="PANTHER" id="PTHR43280">
    <property type="entry name" value="ARAC-FAMILY TRANSCRIPTIONAL REGULATOR"/>
    <property type="match status" value="1"/>
</dbReference>
<evidence type="ECO:0000256" key="1">
    <source>
        <dbReference type="ARBA" id="ARBA00023015"/>
    </source>
</evidence>
<dbReference type="SMART" id="SM00342">
    <property type="entry name" value="HTH_ARAC"/>
    <property type="match status" value="1"/>
</dbReference>
<dbReference type="PRINTS" id="PR00032">
    <property type="entry name" value="HTHARAC"/>
</dbReference>
<dbReference type="AlphaFoldDB" id="A0A2A6Z9Y3"/>
<dbReference type="SUPFAM" id="SSF46689">
    <property type="entry name" value="Homeodomain-like"/>
    <property type="match status" value="2"/>
</dbReference>
<dbReference type="Pfam" id="PF12833">
    <property type="entry name" value="HTH_18"/>
    <property type="match status" value="1"/>
</dbReference>
<evidence type="ECO:0000259" key="5">
    <source>
        <dbReference type="PROSITE" id="PS01124"/>
    </source>
</evidence>
<evidence type="ECO:0000256" key="2">
    <source>
        <dbReference type="ARBA" id="ARBA00023125"/>
    </source>
</evidence>
<dbReference type="PANTHER" id="PTHR43280:SF28">
    <property type="entry name" value="HTH-TYPE TRANSCRIPTIONAL ACTIVATOR RHAS"/>
    <property type="match status" value="1"/>
</dbReference>
<keyword evidence="3" id="KW-0804">Transcription</keyword>
<accession>A0A2A6Z9Y3</accession>
<dbReference type="InterPro" id="IPR020449">
    <property type="entry name" value="Tscrpt_reg_AraC-type_HTH"/>
</dbReference>
<dbReference type="Gene3D" id="1.10.10.60">
    <property type="entry name" value="Homeodomain-like"/>
    <property type="match status" value="2"/>
</dbReference>
<dbReference type="Gene3D" id="2.60.120.10">
    <property type="entry name" value="Jelly Rolls"/>
    <property type="match status" value="1"/>
</dbReference>
<reference evidence="6 7" key="1">
    <citation type="journal article" date="2017" name="Front. Microbiol.">
        <title>New Insights into the Diversity of the Genus Faecalibacterium.</title>
        <authorList>
            <person name="Benevides L."/>
            <person name="Burman S."/>
            <person name="Martin R."/>
            <person name="Robert V."/>
            <person name="Thomas M."/>
            <person name="Miquel S."/>
            <person name="Chain F."/>
            <person name="Sokol H."/>
            <person name="Bermudez-Humaran L.G."/>
            <person name="Morrison M."/>
            <person name="Langella P."/>
            <person name="Azevedo V.A."/>
            <person name="Chatel J.M."/>
            <person name="Soares S."/>
        </authorList>
    </citation>
    <scope>NUCLEOTIDE SEQUENCE [LARGE SCALE GENOMIC DNA]</scope>
    <source>
        <strain evidence="7">CNCM I-4540</strain>
    </source>
</reference>
<dbReference type="InterPro" id="IPR014710">
    <property type="entry name" value="RmlC-like_jellyroll"/>
</dbReference>
<keyword evidence="2" id="KW-0238">DNA-binding</keyword>
<sequence>MRMCTLNERRWLIVAFQTSCAAAGGLNCPPDIVADSEGRELVQHGSALFPIACYEEDLKSYSVAWHWHEEFEYILAVKGPLAVDVNKARLILQTGQGVFVNSGVFHAVEQAETGDALLHSGVFHPRLIGGMDTIFWQKLVHPLLQPGAPAFFLLDEADDGQKAVLCHLREVWDAVAQEVFDYENQARYHLSAAVHLLGMQCEGGKTKVSQQEQIAAQRMKQMLRFVEEHYAEELNVERISDCVALSESACLRSFRQLLGITPIQYVKQYRIEKAAELLLSTSMKIGEIGADCGFSDTSYFTKTFREIKHCTPREYRQKFAGREQSLSRRDGGRASAPAETAL</sequence>
<organism evidence="6 7">
    <name type="scientific">Faecalibacterium langellae</name>
    <dbReference type="NCBI Taxonomy" id="3435293"/>
    <lineage>
        <taxon>Bacteria</taxon>
        <taxon>Bacillati</taxon>
        <taxon>Bacillota</taxon>
        <taxon>Clostridia</taxon>
        <taxon>Eubacteriales</taxon>
        <taxon>Oscillospiraceae</taxon>
        <taxon>Faecalibacterium</taxon>
    </lineage>
</organism>
<feature type="compositionally biased region" description="Basic and acidic residues" evidence="4">
    <location>
        <begin position="320"/>
        <end position="332"/>
    </location>
</feature>
<dbReference type="SUPFAM" id="SSF51182">
    <property type="entry name" value="RmlC-like cupins"/>
    <property type="match status" value="1"/>
</dbReference>
<evidence type="ECO:0000256" key="3">
    <source>
        <dbReference type="ARBA" id="ARBA00023163"/>
    </source>
</evidence>
<name>A0A2A6Z9Y3_9FIRM</name>
<keyword evidence="1" id="KW-0805">Transcription regulation</keyword>
<dbReference type="Pfam" id="PF07883">
    <property type="entry name" value="Cupin_2"/>
    <property type="match status" value="1"/>
</dbReference>
<dbReference type="InterPro" id="IPR011051">
    <property type="entry name" value="RmlC_Cupin_sf"/>
</dbReference>
<dbReference type="GO" id="GO:0043565">
    <property type="term" value="F:sequence-specific DNA binding"/>
    <property type="evidence" value="ECO:0007669"/>
    <property type="project" value="InterPro"/>
</dbReference>
<evidence type="ECO:0000313" key="6">
    <source>
        <dbReference type="EMBL" id="PDX58189.1"/>
    </source>
</evidence>
<dbReference type="EMBL" id="NMTQ01000034">
    <property type="protein sequence ID" value="PDX58189.1"/>
    <property type="molecule type" value="Genomic_DNA"/>
</dbReference>